<comment type="caution">
    <text evidence="1">The sequence shown here is derived from an EMBL/GenBank/DDBJ whole genome shotgun (WGS) entry which is preliminary data.</text>
</comment>
<reference evidence="1" key="2">
    <citation type="journal article" date="2023" name="IMA Fungus">
        <title>Comparative genomic study of the Penicillium genus elucidates a diverse pangenome and 15 lateral gene transfer events.</title>
        <authorList>
            <person name="Petersen C."/>
            <person name="Sorensen T."/>
            <person name="Nielsen M.R."/>
            <person name="Sondergaard T.E."/>
            <person name="Sorensen J.L."/>
            <person name="Fitzpatrick D.A."/>
            <person name="Frisvad J.C."/>
            <person name="Nielsen K.L."/>
        </authorList>
    </citation>
    <scope>NUCLEOTIDE SEQUENCE</scope>
    <source>
        <strain evidence="1">IBT 17660</strain>
    </source>
</reference>
<dbReference type="Proteomes" id="UP001147760">
    <property type="component" value="Unassembled WGS sequence"/>
</dbReference>
<keyword evidence="2" id="KW-1185">Reference proteome</keyword>
<dbReference type="EMBL" id="JAPWDO010000004">
    <property type="protein sequence ID" value="KAJ5472937.1"/>
    <property type="molecule type" value="Genomic_DNA"/>
</dbReference>
<name>A0A9W9WTD0_9EURO</name>
<evidence type="ECO:0000313" key="1">
    <source>
        <dbReference type="EMBL" id="KAJ5472937.1"/>
    </source>
</evidence>
<sequence>MTDDTHEQPEEMAEQQNSRFVVRKREFVIPRDPGDREETSQRILLLAVITTQLLAGFTWRTYGPGANVRAASH</sequence>
<gene>
    <name evidence="1" type="ORF">N7530_006938</name>
</gene>
<reference evidence="1" key="1">
    <citation type="submission" date="2022-12" db="EMBL/GenBank/DDBJ databases">
        <authorList>
            <person name="Petersen C."/>
        </authorList>
    </citation>
    <scope>NUCLEOTIDE SEQUENCE</scope>
    <source>
        <strain evidence="1">IBT 17660</strain>
    </source>
</reference>
<organism evidence="1 2">
    <name type="scientific">Penicillium desertorum</name>
    <dbReference type="NCBI Taxonomy" id="1303715"/>
    <lineage>
        <taxon>Eukaryota</taxon>
        <taxon>Fungi</taxon>
        <taxon>Dikarya</taxon>
        <taxon>Ascomycota</taxon>
        <taxon>Pezizomycotina</taxon>
        <taxon>Eurotiomycetes</taxon>
        <taxon>Eurotiomycetidae</taxon>
        <taxon>Eurotiales</taxon>
        <taxon>Aspergillaceae</taxon>
        <taxon>Penicillium</taxon>
    </lineage>
</organism>
<protein>
    <submittedName>
        <fullName evidence="1">Uncharacterized protein</fullName>
    </submittedName>
</protein>
<accession>A0A9W9WTD0</accession>
<proteinExistence type="predicted"/>
<dbReference type="AlphaFoldDB" id="A0A9W9WTD0"/>
<evidence type="ECO:0000313" key="2">
    <source>
        <dbReference type="Proteomes" id="UP001147760"/>
    </source>
</evidence>